<comment type="caution">
    <text evidence="1">The sequence shown here is derived from an EMBL/GenBank/DDBJ whole genome shotgun (WGS) entry which is preliminary data.</text>
</comment>
<reference evidence="1 2" key="1">
    <citation type="journal article" date="2011" name="Stand. Genomic Sci.">
        <title>Non-contiguous finished genome sequence and contextual data of the filamentous soil bacterium Ktedonobacter racemifer type strain (SOSP1-21).</title>
        <authorList>
            <person name="Chang Y.J."/>
            <person name="Land M."/>
            <person name="Hauser L."/>
            <person name="Chertkov O."/>
            <person name="Del Rio T.G."/>
            <person name="Nolan M."/>
            <person name="Copeland A."/>
            <person name="Tice H."/>
            <person name="Cheng J.F."/>
            <person name="Lucas S."/>
            <person name="Han C."/>
            <person name="Goodwin L."/>
            <person name="Pitluck S."/>
            <person name="Ivanova N."/>
            <person name="Ovchinikova G."/>
            <person name="Pati A."/>
            <person name="Chen A."/>
            <person name="Palaniappan K."/>
            <person name="Mavromatis K."/>
            <person name="Liolios K."/>
            <person name="Brettin T."/>
            <person name="Fiebig A."/>
            <person name="Rohde M."/>
            <person name="Abt B."/>
            <person name="Goker M."/>
            <person name="Detter J.C."/>
            <person name="Woyke T."/>
            <person name="Bristow J."/>
            <person name="Eisen J.A."/>
            <person name="Markowitz V."/>
            <person name="Hugenholtz P."/>
            <person name="Kyrpides N.C."/>
            <person name="Klenk H.P."/>
            <person name="Lapidus A."/>
        </authorList>
    </citation>
    <scope>NUCLEOTIDE SEQUENCE [LARGE SCALE GENOMIC DNA]</scope>
    <source>
        <strain evidence="2">DSM 44963</strain>
    </source>
</reference>
<sequence length="75" mass="8577">MKGYDQPQNFHIDANQPDLYIVPASTQLKSSFSHYRLIHQELTYRGPGPVCTVFTKSRTWFSIIVVRDDSSQDSG</sequence>
<dbReference type="EMBL" id="ADVG01000001">
    <property type="protein sequence ID" value="EFH90650.1"/>
    <property type="molecule type" value="Genomic_DNA"/>
</dbReference>
<evidence type="ECO:0000313" key="2">
    <source>
        <dbReference type="Proteomes" id="UP000004508"/>
    </source>
</evidence>
<dbReference type="InParanoid" id="D6TGD8"/>
<organism evidence="1 2">
    <name type="scientific">Ktedonobacter racemifer DSM 44963</name>
    <dbReference type="NCBI Taxonomy" id="485913"/>
    <lineage>
        <taxon>Bacteria</taxon>
        <taxon>Bacillati</taxon>
        <taxon>Chloroflexota</taxon>
        <taxon>Ktedonobacteria</taxon>
        <taxon>Ktedonobacterales</taxon>
        <taxon>Ktedonobacteraceae</taxon>
        <taxon>Ktedonobacter</taxon>
    </lineage>
</organism>
<keyword evidence="2" id="KW-1185">Reference proteome</keyword>
<dbReference type="Proteomes" id="UP000004508">
    <property type="component" value="Unassembled WGS sequence"/>
</dbReference>
<accession>D6TGD8</accession>
<dbReference type="AlphaFoldDB" id="D6TGD8"/>
<dbReference type="RefSeq" id="WP_007908199.1">
    <property type="nucleotide sequence ID" value="NZ_ADVG01000001.1"/>
</dbReference>
<name>D6TGD8_KTERA</name>
<protein>
    <submittedName>
        <fullName evidence="1">Uncharacterized protein</fullName>
    </submittedName>
</protein>
<proteinExistence type="predicted"/>
<dbReference type="STRING" id="485913.Krac_12277"/>
<evidence type="ECO:0000313" key="1">
    <source>
        <dbReference type="EMBL" id="EFH90650.1"/>
    </source>
</evidence>
<gene>
    <name evidence="1" type="ORF">Krac_12277</name>
</gene>